<dbReference type="InterPro" id="IPR025586">
    <property type="entry name" value="PcfJ"/>
</dbReference>
<dbReference type="Pfam" id="PF14284">
    <property type="entry name" value="PcfJ"/>
    <property type="match status" value="1"/>
</dbReference>
<dbReference type="RefSeq" id="WP_156736495.1">
    <property type="nucleotide sequence ID" value="NZ_CACRTU010000012.1"/>
</dbReference>
<evidence type="ECO:0000313" key="1">
    <source>
        <dbReference type="EMBL" id="VYU03355.1"/>
    </source>
</evidence>
<accession>A0A6N3BG56</accession>
<dbReference type="AlphaFoldDB" id="A0A6N3BG56"/>
<gene>
    <name evidence="1" type="ORF">CBLFYP62_00066</name>
</gene>
<reference evidence="1" key="1">
    <citation type="submission" date="2019-11" db="EMBL/GenBank/DDBJ databases">
        <authorList>
            <person name="Feng L."/>
        </authorList>
    </citation>
    <scope>NUCLEOTIDE SEQUENCE</scope>
    <source>
        <strain evidence="1">CButyricumLFYP62</strain>
    </source>
</reference>
<protein>
    <recommendedName>
        <fullName evidence="2">PcfJ-like protein</fullName>
    </recommendedName>
</protein>
<proteinExistence type="predicted"/>
<dbReference type="EMBL" id="CACRTU010000012">
    <property type="protein sequence ID" value="VYU03355.1"/>
    <property type="molecule type" value="Genomic_DNA"/>
</dbReference>
<evidence type="ECO:0008006" key="2">
    <source>
        <dbReference type="Google" id="ProtNLM"/>
    </source>
</evidence>
<organism evidence="1">
    <name type="scientific">Clostridium butyricum</name>
    <dbReference type="NCBI Taxonomy" id="1492"/>
    <lineage>
        <taxon>Bacteria</taxon>
        <taxon>Bacillati</taxon>
        <taxon>Bacillota</taxon>
        <taxon>Clostridia</taxon>
        <taxon>Eubacteriales</taxon>
        <taxon>Clostridiaceae</taxon>
        <taxon>Clostridium</taxon>
    </lineage>
</organism>
<sequence>MYEEYLKHFDIHVSDDIKNFIEETLKDKEYLFVRNEYEPEPISNLKVKVQYGYCSHCRKEFKTGEYLKHNEVIICSNCGAEIIVKNIGRGKKCLMNDFCFYWFDKSVLDPEIVTCKGYYFSKKYDEDYKNPKYEYNLNSLYVFNTKDNTSKMFKRNWYTVESWEERSSIFDFNINWLGNKLCYCSFESLDEAVKDTIFQYSNYKRRCGYKSIVRYLDAFNKYQWIEQLEKMGFDRLVETLENRWTTDYSINYRGKDIFKKLKLNRGEVKQLTNEQKRELDSFVLRIYQLNRDNGFNPSFVEAHEVYEMCRYSDSSGLNNLIKIVGTNKVIKYCEKQYNSFNESNSYYNKASVISKWNDYLKNCEKLNCSIRDKSILLPKNLVKAHNHTTSLINAEKNKEADQKIKRRLPGLKKKYFFKDKDFFIRPAESSEDLINEGGTLNHCVAVHYMKPYANKETDILMIRRIDNPTQPLVTVEVKEGRVKQAYGKNDTIPKKDVQKFIEKFKTEILEKINSSKKNKRKGKVA</sequence>
<name>A0A6N3BG56_CLOBU</name>